<dbReference type="InterPro" id="IPR039020">
    <property type="entry name" value="PaxB-like"/>
</dbReference>
<dbReference type="GO" id="GO:0016020">
    <property type="term" value="C:membrane"/>
    <property type="evidence" value="ECO:0007669"/>
    <property type="project" value="UniProtKB-SubCell"/>
</dbReference>
<proteinExistence type="predicted"/>
<evidence type="ECO:0000256" key="1">
    <source>
        <dbReference type="ARBA" id="ARBA00004141"/>
    </source>
</evidence>
<keyword evidence="4 5" id="KW-0472">Membrane</keyword>
<dbReference type="PANTHER" id="PTHR42038:SF2">
    <property type="entry name" value="TERPENE CYCLASE AUSL"/>
    <property type="match status" value="1"/>
</dbReference>
<gene>
    <name evidence="6" type="ORF">GCM10010339_47590</name>
</gene>
<feature type="transmembrane region" description="Helical" evidence="5">
    <location>
        <begin position="100"/>
        <end position="119"/>
    </location>
</feature>
<reference evidence="6" key="2">
    <citation type="submission" date="2020-09" db="EMBL/GenBank/DDBJ databases">
        <authorList>
            <person name="Sun Q."/>
            <person name="Ohkuma M."/>
        </authorList>
    </citation>
    <scope>NUCLEOTIDE SEQUENCE</scope>
    <source>
        <strain evidence="6">JCM 4714</strain>
    </source>
</reference>
<evidence type="ECO:0000256" key="5">
    <source>
        <dbReference type="SAM" id="Phobius"/>
    </source>
</evidence>
<feature type="transmembrane region" description="Helical" evidence="5">
    <location>
        <begin position="162"/>
        <end position="181"/>
    </location>
</feature>
<organism evidence="6 7">
    <name type="scientific">Streptomyces alanosinicus</name>
    <dbReference type="NCBI Taxonomy" id="68171"/>
    <lineage>
        <taxon>Bacteria</taxon>
        <taxon>Bacillati</taxon>
        <taxon>Actinomycetota</taxon>
        <taxon>Actinomycetes</taxon>
        <taxon>Kitasatosporales</taxon>
        <taxon>Streptomycetaceae</taxon>
        <taxon>Streptomyces</taxon>
    </lineage>
</organism>
<keyword evidence="2 5" id="KW-0812">Transmembrane</keyword>
<evidence type="ECO:0000256" key="2">
    <source>
        <dbReference type="ARBA" id="ARBA00022692"/>
    </source>
</evidence>
<feature type="transmembrane region" description="Helical" evidence="5">
    <location>
        <begin position="42"/>
        <end position="63"/>
    </location>
</feature>
<evidence type="ECO:0000313" key="6">
    <source>
        <dbReference type="EMBL" id="GHE06562.1"/>
    </source>
</evidence>
<comment type="caution">
    <text evidence="6">The sequence shown here is derived from an EMBL/GenBank/DDBJ whole genome shotgun (WGS) entry which is preliminary data.</text>
</comment>
<dbReference type="EMBL" id="BMVG01000011">
    <property type="protein sequence ID" value="GHE06562.1"/>
    <property type="molecule type" value="Genomic_DNA"/>
</dbReference>
<dbReference type="Proteomes" id="UP000655443">
    <property type="component" value="Unassembled WGS sequence"/>
</dbReference>
<dbReference type="AlphaFoldDB" id="A0A918YKQ9"/>
<dbReference type="Pfam" id="PF25129">
    <property type="entry name" value="Pyr4-TMTC"/>
    <property type="match status" value="1"/>
</dbReference>
<evidence type="ECO:0000313" key="7">
    <source>
        <dbReference type="Proteomes" id="UP000655443"/>
    </source>
</evidence>
<protein>
    <submittedName>
        <fullName evidence="6">Uncharacterized protein</fullName>
    </submittedName>
</protein>
<name>A0A918YKQ9_9ACTN</name>
<dbReference type="PANTHER" id="PTHR42038">
    <property type="match status" value="1"/>
</dbReference>
<feature type="transmembrane region" description="Helical" evidence="5">
    <location>
        <begin position="131"/>
        <end position="150"/>
    </location>
</feature>
<reference evidence="6" key="1">
    <citation type="journal article" date="2014" name="Int. J. Syst. Evol. Microbiol.">
        <title>Complete genome sequence of Corynebacterium casei LMG S-19264T (=DSM 44701T), isolated from a smear-ripened cheese.</title>
        <authorList>
            <consortium name="US DOE Joint Genome Institute (JGI-PGF)"/>
            <person name="Walter F."/>
            <person name="Albersmeier A."/>
            <person name="Kalinowski J."/>
            <person name="Ruckert C."/>
        </authorList>
    </citation>
    <scope>NUCLEOTIDE SEQUENCE</scope>
    <source>
        <strain evidence="6">JCM 4714</strain>
    </source>
</reference>
<feature type="transmembrane region" description="Helical" evidence="5">
    <location>
        <begin position="6"/>
        <end position="30"/>
    </location>
</feature>
<comment type="subcellular location">
    <subcellularLocation>
        <location evidence="1">Membrane</location>
        <topology evidence="1">Multi-pass membrane protein</topology>
    </subcellularLocation>
</comment>
<feature type="transmembrane region" description="Helical" evidence="5">
    <location>
        <begin position="193"/>
        <end position="211"/>
    </location>
</feature>
<dbReference type="GO" id="GO:0016829">
    <property type="term" value="F:lyase activity"/>
    <property type="evidence" value="ECO:0007669"/>
    <property type="project" value="InterPro"/>
</dbReference>
<dbReference type="RefSeq" id="WP_189955529.1">
    <property type="nucleotide sequence ID" value="NZ_BMVG01000011.1"/>
</dbReference>
<sequence>MSDNLMLQSLGFDIGVALSGLFWTIAYVLIIRQGFRDKTYGMPVVALCGNISWEFTVAFIAPLPGILQTISYVWFFIDTVIVYQVLRYGPSQFPGISPRLFYGMFGLTLVAAFFGILLLNQMFHRYYHDNWAIYTGFADALMMAGLFLSMLHNRSSTSGQSVPIAVCMFLGNATSIAWLVTPPPQLEGSALQVYLIGATTTLNLIYGIALWRVRGRINAVDFAAV</sequence>
<evidence type="ECO:0000256" key="4">
    <source>
        <dbReference type="ARBA" id="ARBA00023136"/>
    </source>
</evidence>
<accession>A0A918YKQ9</accession>
<evidence type="ECO:0000256" key="3">
    <source>
        <dbReference type="ARBA" id="ARBA00022989"/>
    </source>
</evidence>
<keyword evidence="3 5" id="KW-1133">Transmembrane helix</keyword>
<keyword evidence="7" id="KW-1185">Reference proteome</keyword>
<feature type="transmembrane region" description="Helical" evidence="5">
    <location>
        <begin position="69"/>
        <end position="88"/>
    </location>
</feature>